<dbReference type="GO" id="GO:0005524">
    <property type="term" value="F:ATP binding"/>
    <property type="evidence" value="ECO:0007669"/>
    <property type="project" value="UniProtKB-KW"/>
</dbReference>
<dbReference type="SUPFAM" id="SSF52402">
    <property type="entry name" value="Adenine nucleotide alpha hydrolases-like"/>
    <property type="match status" value="2"/>
</dbReference>
<dbReference type="AlphaFoldDB" id="A0A7V5CU33"/>
<comment type="caution">
    <text evidence="5">The sequence shown here is derived from an EMBL/GenBank/DDBJ whole genome shotgun (WGS) entry which is preliminary data.</text>
</comment>
<dbReference type="InterPro" id="IPR006015">
    <property type="entry name" value="Universal_stress_UspA"/>
</dbReference>
<dbReference type="PANTHER" id="PTHR46268">
    <property type="entry name" value="STRESS RESPONSE PROTEIN NHAX"/>
    <property type="match status" value="1"/>
</dbReference>
<gene>
    <name evidence="5" type="ORF">ENW50_10980</name>
</gene>
<dbReference type="Pfam" id="PF00582">
    <property type="entry name" value="Usp"/>
    <property type="match status" value="2"/>
</dbReference>
<evidence type="ECO:0000256" key="3">
    <source>
        <dbReference type="ARBA" id="ARBA00022840"/>
    </source>
</evidence>
<dbReference type="InterPro" id="IPR014729">
    <property type="entry name" value="Rossmann-like_a/b/a_fold"/>
</dbReference>
<name>A0A7V5CU33_9BACT</name>
<organism evidence="5">
    <name type="scientific">Acidobacterium capsulatum</name>
    <dbReference type="NCBI Taxonomy" id="33075"/>
    <lineage>
        <taxon>Bacteria</taxon>
        <taxon>Pseudomonadati</taxon>
        <taxon>Acidobacteriota</taxon>
        <taxon>Terriglobia</taxon>
        <taxon>Terriglobales</taxon>
        <taxon>Acidobacteriaceae</taxon>
        <taxon>Acidobacterium</taxon>
    </lineage>
</organism>
<feature type="domain" description="UspA" evidence="4">
    <location>
        <begin position="81"/>
        <end position="218"/>
    </location>
</feature>
<keyword evidence="3" id="KW-0067">ATP-binding</keyword>
<dbReference type="PANTHER" id="PTHR46268:SF27">
    <property type="entry name" value="UNIVERSAL STRESS PROTEIN RV2623"/>
    <property type="match status" value="1"/>
</dbReference>
<evidence type="ECO:0000259" key="4">
    <source>
        <dbReference type="Pfam" id="PF00582"/>
    </source>
</evidence>
<dbReference type="EMBL" id="DTKL01000068">
    <property type="protein sequence ID" value="HGY95189.1"/>
    <property type="molecule type" value="Genomic_DNA"/>
</dbReference>
<comment type="similarity">
    <text evidence="1">Belongs to the universal stress protein A family.</text>
</comment>
<dbReference type="PRINTS" id="PR01438">
    <property type="entry name" value="UNVRSLSTRESS"/>
</dbReference>
<protein>
    <submittedName>
        <fullName evidence="5">Universal stress protein</fullName>
    </submittedName>
</protein>
<keyword evidence="2" id="KW-0547">Nucleotide-binding</keyword>
<evidence type="ECO:0000256" key="1">
    <source>
        <dbReference type="ARBA" id="ARBA00008791"/>
    </source>
</evidence>
<dbReference type="InterPro" id="IPR006016">
    <property type="entry name" value="UspA"/>
</dbReference>
<accession>A0A7V5CU33</accession>
<sequence length="365" mass="40069">MAGCPRGEHSLLSHAKEGKRAGDAHHFQRLCWRLGWSFPSAIRAGLPAFAWPREVPMSSRPVSSFVSQAEPHLETTPLRVHRILAATDFSAQATLSLRYAIRLARVFSATLHILYCVPQDASFSNTVAVPQDLQEMLLERGRQQLRDHLLALGSLYRVQHRAEVVAGSAVDWIAATARNMHADLIVMGSHGRGGLGKVMLGSVAEKTVRHIGGPVLVVGPQCASRYRPLRQVVLAVEKPMHALRATQYACSIAREFGATLAIAQVLPEHDESGPIEHVEERRAREDLKLLVPGDPELAAHVDLRALRGDAVEELLHLARVREAGLVIVAPRSRAVFADRTPWSTLADIIRWARCPVLAVPPHLIG</sequence>
<dbReference type="CDD" id="cd00293">
    <property type="entry name" value="USP-like"/>
    <property type="match status" value="2"/>
</dbReference>
<evidence type="ECO:0000256" key="2">
    <source>
        <dbReference type="ARBA" id="ARBA00022741"/>
    </source>
</evidence>
<evidence type="ECO:0000313" key="5">
    <source>
        <dbReference type="EMBL" id="HGY95189.1"/>
    </source>
</evidence>
<reference evidence="5" key="1">
    <citation type="journal article" date="2020" name="mSystems">
        <title>Genome- and Community-Level Interaction Insights into Carbon Utilization and Element Cycling Functions of Hydrothermarchaeota in Hydrothermal Sediment.</title>
        <authorList>
            <person name="Zhou Z."/>
            <person name="Liu Y."/>
            <person name="Xu W."/>
            <person name="Pan J."/>
            <person name="Luo Z.H."/>
            <person name="Li M."/>
        </authorList>
    </citation>
    <scope>NUCLEOTIDE SEQUENCE [LARGE SCALE GENOMIC DNA]</scope>
    <source>
        <strain evidence="5">SpSt-855</strain>
    </source>
</reference>
<proteinExistence type="inferred from homology"/>
<dbReference type="Gene3D" id="3.40.50.620">
    <property type="entry name" value="HUPs"/>
    <property type="match status" value="2"/>
</dbReference>
<feature type="domain" description="UspA" evidence="4">
    <location>
        <begin position="230"/>
        <end position="360"/>
    </location>
</feature>